<dbReference type="Proteomes" id="UP000287394">
    <property type="component" value="Chromosome"/>
</dbReference>
<accession>A0A402CNC9</accession>
<reference evidence="1 2" key="1">
    <citation type="journal article" date="2019" name="Int. J. Syst. Evol. Microbiol.">
        <title>Capsulimonas corticalis gen. nov., sp. nov., an aerobic capsulated bacterium, of a novel bacterial order, Capsulimonadales ord. nov., of the class Armatimonadia of the phylum Armatimonadetes.</title>
        <authorList>
            <person name="Li J."/>
            <person name="Kudo C."/>
            <person name="Tonouchi A."/>
        </authorList>
    </citation>
    <scope>NUCLEOTIDE SEQUENCE [LARGE SCALE GENOMIC DNA]</scope>
    <source>
        <strain evidence="1 2">AX-7</strain>
    </source>
</reference>
<sequence length="179" mass="20166">MSEDITLTAQTSAIPCGNVTAAHTQTVTLHIEEHYPSHEPRETDPHYKFFHAAHDRLKALGKLQCWICGTTQQIELHHSTVEFALANGVDLSRFEELYPEFGVTTDEQFLEWIEQESNLTPLCKLHHTGILGVHVLPYPVWLPQRFWRRDLLVPASSMPAGSKIHLAKPKTSAKAGINP</sequence>
<dbReference type="EMBL" id="AP025739">
    <property type="protein sequence ID" value="BDI33377.1"/>
    <property type="molecule type" value="Genomic_DNA"/>
</dbReference>
<protein>
    <submittedName>
        <fullName evidence="1">Uncharacterized protein</fullName>
    </submittedName>
</protein>
<evidence type="ECO:0000313" key="1">
    <source>
        <dbReference type="EMBL" id="BDI33377.1"/>
    </source>
</evidence>
<proteinExistence type="predicted"/>
<evidence type="ECO:0000313" key="2">
    <source>
        <dbReference type="Proteomes" id="UP000287394"/>
    </source>
</evidence>
<dbReference type="KEGG" id="ccot:CCAX7_54280"/>
<dbReference type="OrthoDB" id="4216356at2"/>
<name>A0A402CNC9_9BACT</name>
<gene>
    <name evidence="1" type="ORF">CCAX7_54280</name>
</gene>
<dbReference type="RefSeq" id="WP_119318968.1">
    <property type="nucleotide sequence ID" value="NZ_AP025739.1"/>
</dbReference>
<keyword evidence="2" id="KW-1185">Reference proteome</keyword>
<organism evidence="1 2">
    <name type="scientific">Capsulimonas corticalis</name>
    <dbReference type="NCBI Taxonomy" id="2219043"/>
    <lineage>
        <taxon>Bacteria</taxon>
        <taxon>Bacillati</taxon>
        <taxon>Armatimonadota</taxon>
        <taxon>Armatimonadia</taxon>
        <taxon>Capsulimonadales</taxon>
        <taxon>Capsulimonadaceae</taxon>
        <taxon>Capsulimonas</taxon>
    </lineage>
</organism>
<dbReference type="AlphaFoldDB" id="A0A402CNC9"/>